<gene>
    <name evidence="2" type="ORF">LSAT_V11C800451280</name>
</gene>
<dbReference type="Proteomes" id="UP000235145">
    <property type="component" value="Unassembled WGS sequence"/>
</dbReference>
<organism evidence="2 3">
    <name type="scientific">Lactuca sativa</name>
    <name type="common">Garden lettuce</name>
    <dbReference type="NCBI Taxonomy" id="4236"/>
    <lineage>
        <taxon>Eukaryota</taxon>
        <taxon>Viridiplantae</taxon>
        <taxon>Streptophyta</taxon>
        <taxon>Embryophyta</taxon>
        <taxon>Tracheophyta</taxon>
        <taxon>Spermatophyta</taxon>
        <taxon>Magnoliopsida</taxon>
        <taxon>eudicotyledons</taxon>
        <taxon>Gunneridae</taxon>
        <taxon>Pentapetalae</taxon>
        <taxon>asterids</taxon>
        <taxon>campanulids</taxon>
        <taxon>Asterales</taxon>
        <taxon>Asteraceae</taxon>
        <taxon>Cichorioideae</taxon>
        <taxon>Cichorieae</taxon>
        <taxon>Lactucinae</taxon>
        <taxon>Lactuca</taxon>
    </lineage>
</organism>
<dbReference type="AlphaFoldDB" id="A0A9R1WXZ0"/>
<comment type="caution">
    <text evidence="2">The sequence shown here is derived from an EMBL/GenBank/DDBJ whole genome shotgun (WGS) entry which is preliminary data.</text>
</comment>
<evidence type="ECO:0000313" key="2">
    <source>
        <dbReference type="EMBL" id="KAJ0193195.1"/>
    </source>
</evidence>
<dbReference type="Pfam" id="PF05699">
    <property type="entry name" value="Dimer_Tnp_hAT"/>
    <property type="match status" value="1"/>
</dbReference>
<dbReference type="InterPro" id="IPR008906">
    <property type="entry name" value="HATC_C_dom"/>
</dbReference>
<dbReference type="PANTHER" id="PTHR23272">
    <property type="entry name" value="BED FINGER-RELATED"/>
    <property type="match status" value="1"/>
</dbReference>
<reference evidence="2 3" key="1">
    <citation type="journal article" date="2017" name="Nat. Commun.">
        <title>Genome assembly with in vitro proximity ligation data and whole-genome triplication in lettuce.</title>
        <authorList>
            <person name="Reyes-Chin-Wo S."/>
            <person name="Wang Z."/>
            <person name="Yang X."/>
            <person name="Kozik A."/>
            <person name="Arikit S."/>
            <person name="Song C."/>
            <person name="Xia L."/>
            <person name="Froenicke L."/>
            <person name="Lavelle D.O."/>
            <person name="Truco M.J."/>
            <person name="Xia R."/>
            <person name="Zhu S."/>
            <person name="Xu C."/>
            <person name="Xu H."/>
            <person name="Xu X."/>
            <person name="Cox K."/>
            <person name="Korf I."/>
            <person name="Meyers B.C."/>
            <person name="Michelmore R.W."/>
        </authorList>
    </citation>
    <scope>NUCLEOTIDE SEQUENCE [LARGE SCALE GENOMIC DNA]</scope>
    <source>
        <strain evidence="3">cv. Salinas</strain>
        <tissue evidence="2">Seedlings</tissue>
    </source>
</reference>
<dbReference type="PANTHER" id="PTHR23272:SF187">
    <property type="entry name" value="AC9 TRANSPOSASE-RELATED"/>
    <property type="match status" value="1"/>
</dbReference>
<keyword evidence="3" id="KW-1185">Reference proteome</keyword>
<feature type="domain" description="HAT C-terminal dimerisation" evidence="1">
    <location>
        <begin position="24"/>
        <end position="107"/>
    </location>
</feature>
<protein>
    <recommendedName>
        <fullName evidence="1">HAT C-terminal dimerisation domain-containing protein</fullName>
    </recommendedName>
</protein>
<dbReference type="EMBL" id="NBSK02000008">
    <property type="protein sequence ID" value="KAJ0193195.1"/>
    <property type="molecule type" value="Genomic_DNA"/>
</dbReference>
<dbReference type="SUPFAM" id="SSF53098">
    <property type="entry name" value="Ribonuclease H-like"/>
    <property type="match status" value="1"/>
</dbReference>
<sequence>MMQMRKIYDEFFENDIEDAMEKSELDEYHDAPPEKMNNQTFENLKWWSEKCTTYKVLASMAKDILAIPVSMFASESTFSTSGHVLNDFHSTLLPKTVEALICTQDWLRASQITHSMEDTRGENK</sequence>
<name>A0A9R1WXZ0_LACSA</name>
<dbReference type="GO" id="GO:0046983">
    <property type="term" value="F:protein dimerization activity"/>
    <property type="evidence" value="ECO:0007669"/>
    <property type="project" value="InterPro"/>
</dbReference>
<dbReference type="InterPro" id="IPR012337">
    <property type="entry name" value="RNaseH-like_sf"/>
</dbReference>
<evidence type="ECO:0000259" key="1">
    <source>
        <dbReference type="Pfam" id="PF05699"/>
    </source>
</evidence>
<proteinExistence type="predicted"/>
<evidence type="ECO:0000313" key="3">
    <source>
        <dbReference type="Proteomes" id="UP000235145"/>
    </source>
</evidence>
<accession>A0A9R1WXZ0</accession>